<accession>A0A2X0YEK1</accession>
<gene>
    <name evidence="2" type="ORF">NCTC7582_03529</name>
</gene>
<name>A0A2X0YEK1_9BACI</name>
<evidence type="ECO:0000313" key="3">
    <source>
        <dbReference type="Proteomes" id="UP000251431"/>
    </source>
</evidence>
<dbReference type="Proteomes" id="UP000251431">
    <property type="component" value="Unassembled WGS sequence"/>
</dbReference>
<dbReference type="AlphaFoldDB" id="A0A2X0YEK1"/>
<protein>
    <submittedName>
        <fullName evidence="2">Uncharacterized protein</fullName>
    </submittedName>
</protein>
<evidence type="ECO:0000313" key="2">
    <source>
        <dbReference type="EMBL" id="SPU00730.1"/>
    </source>
</evidence>
<dbReference type="EMBL" id="UAQE01000001">
    <property type="protein sequence ID" value="SPU00730.1"/>
    <property type="molecule type" value="Genomic_DNA"/>
</dbReference>
<feature type="compositionally biased region" description="Basic and acidic residues" evidence="1">
    <location>
        <begin position="9"/>
        <end position="37"/>
    </location>
</feature>
<proteinExistence type="predicted"/>
<reference evidence="2 3" key="1">
    <citation type="submission" date="2018-06" db="EMBL/GenBank/DDBJ databases">
        <authorList>
            <consortium name="Pathogen Informatics"/>
            <person name="Doyle S."/>
        </authorList>
    </citation>
    <scope>NUCLEOTIDE SEQUENCE [LARGE SCALE GENOMIC DNA]</scope>
    <source>
        <strain evidence="2 3">NCTC7582</strain>
    </source>
</reference>
<sequence length="37" mass="4241">MNGTARKAVRGDHIERKPAHRVTEGNHKMREPSTEEN</sequence>
<evidence type="ECO:0000256" key="1">
    <source>
        <dbReference type="SAM" id="MobiDB-lite"/>
    </source>
</evidence>
<organism evidence="2 3">
    <name type="scientific">Lysinibacillus capsici</name>
    <dbReference type="NCBI Taxonomy" id="2115968"/>
    <lineage>
        <taxon>Bacteria</taxon>
        <taxon>Bacillati</taxon>
        <taxon>Bacillota</taxon>
        <taxon>Bacilli</taxon>
        <taxon>Bacillales</taxon>
        <taxon>Bacillaceae</taxon>
        <taxon>Lysinibacillus</taxon>
    </lineage>
</organism>
<feature type="region of interest" description="Disordered" evidence="1">
    <location>
        <begin position="1"/>
        <end position="37"/>
    </location>
</feature>